<feature type="region of interest" description="Disordered" evidence="1">
    <location>
        <begin position="24"/>
        <end position="112"/>
    </location>
</feature>
<evidence type="ECO:0000313" key="3">
    <source>
        <dbReference type="EMBL" id="SFE52601.1"/>
    </source>
</evidence>
<keyword evidence="4" id="KW-1185">Reference proteome</keyword>
<feature type="chain" id="PRO_5011733040" evidence="2">
    <location>
        <begin position="29"/>
        <end position="183"/>
    </location>
</feature>
<protein>
    <submittedName>
        <fullName evidence="3">Uncharacterized protein</fullName>
    </submittedName>
</protein>
<feature type="compositionally biased region" description="Acidic residues" evidence="1">
    <location>
        <begin position="96"/>
        <end position="110"/>
    </location>
</feature>
<dbReference type="EMBL" id="FOMX01000015">
    <property type="protein sequence ID" value="SFE52601.1"/>
    <property type="molecule type" value="Genomic_DNA"/>
</dbReference>
<name>A0A1I2B8Y4_9BACT</name>
<sequence>MPAMTNFSNRALRTFAFTVLAACSPKGADTGTDGTDGNTTGSGSTASTTGNDTSTGETTGTSTATTDATGPTTTTTLGTTTVDTTTGPGPVSATDSDSESDGESESDSDSDCASTCGTVIECEHPDVLESLGAPPCEEGFHCDDQSDCGCALTFCVANCDPSDPNACATGETCDARSGACVPA</sequence>
<organism evidence="3 4">
    <name type="scientific">Nannocystis exedens</name>
    <dbReference type="NCBI Taxonomy" id="54"/>
    <lineage>
        <taxon>Bacteria</taxon>
        <taxon>Pseudomonadati</taxon>
        <taxon>Myxococcota</taxon>
        <taxon>Polyangia</taxon>
        <taxon>Nannocystales</taxon>
        <taxon>Nannocystaceae</taxon>
        <taxon>Nannocystis</taxon>
    </lineage>
</organism>
<proteinExistence type="predicted"/>
<feature type="compositionally biased region" description="Low complexity" evidence="1">
    <location>
        <begin position="27"/>
        <end position="95"/>
    </location>
</feature>
<keyword evidence="2" id="KW-0732">Signal</keyword>
<dbReference type="AlphaFoldDB" id="A0A1I2B8Y4"/>
<accession>A0A1I2B8Y4</accession>
<dbReference type="Proteomes" id="UP000199400">
    <property type="component" value="Unassembled WGS sequence"/>
</dbReference>
<gene>
    <name evidence="3" type="ORF">SAMN02745121_04536</name>
</gene>
<evidence type="ECO:0000256" key="1">
    <source>
        <dbReference type="SAM" id="MobiDB-lite"/>
    </source>
</evidence>
<reference evidence="4" key="1">
    <citation type="submission" date="2016-10" db="EMBL/GenBank/DDBJ databases">
        <authorList>
            <person name="Varghese N."/>
            <person name="Submissions S."/>
        </authorList>
    </citation>
    <scope>NUCLEOTIDE SEQUENCE [LARGE SCALE GENOMIC DNA]</scope>
    <source>
        <strain evidence="4">ATCC 25963</strain>
    </source>
</reference>
<feature type="signal peptide" evidence="2">
    <location>
        <begin position="1"/>
        <end position="28"/>
    </location>
</feature>
<evidence type="ECO:0000313" key="4">
    <source>
        <dbReference type="Proteomes" id="UP000199400"/>
    </source>
</evidence>
<evidence type="ECO:0000256" key="2">
    <source>
        <dbReference type="SAM" id="SignalP"/>
    </source>
</evidence>